<feature type="region of interest" description="Disordered" evidence="1">
    <location>
        <begin position="1"/>
        <end position="23"/>
    </location>
</feature>
<evidence type="ECO:0000313" key="2">
    <source>
        <dbReference type="EMBL" id="GAA5177784.1"/>
    </source>
</evidence>
<sequence>MAERLSAIPAQAGSGGVAAPDPAADGRAPGGYAGGELLAEVTRSGFVESYHRGSVVVLSATGEAVAAAGDVTGPIYPRSSNKPMQATGMLKAGLALAEPAQLALVSASHHGEPMHVDLARTMLRGGGLPEQALACPPDLPLAEAARRDVILGGGGPSRIYMNCSGKHTGMLLTCLAAGWPIEGYHRPDHPLQRHLRSVVEEMSGEPAAAVGVDGCGAPVLAISLYALATAYLRLVQGQPGTAGRTVADAMRAYPELVSGTGADDARLMRGVPGLLAKGGAEGVLAVAVPGAGAVAIKIDDGSRRARFPVVASALRRLGVDAPILDELAGDAEGVIQRGRGEPVGVVRAIW</sequence>
<dbReference type="RefSeq" id="WP_345625336.1">
    <property type="nucleotide sequence ID" value="NZ_BAABJQ010000001.1"/>
</dbReference>
<organism evidence="2 3">
    <name type="scientific">Rugosimonospora acidiphila</name>
    <dbReference type="NCBI Taxonomy" id="556531"/>
    <lineage>
        <taxon>Bacteria</taxon>
        <taxon>Bacillati</taxon>
        <taxon>Actinomycetota</taxon>
        <taxon>Actinomycetes</taxon>
        <taxon>Micromonosporales</taxon>
        <taxon>Micromonosporaceae</taxon>
        <taxon>Rugosimonospora</taxon>
    </lineage>
</organism>
<accession>A0ABP9RIX9</accession>
<proteinExistence type="predicted"/>
<keyword evidence="3" id="KW-1185">Reference proteome</keyword>
<evidence type="ECO:0000256" key="1">
    <source>
        <dbReference type="SAM" id="MobiDB-lite"/>
    </source>
</evidence>
<dbReference type="Proteomes" id="UP001501570">
    <property type="component" value="Unassembled WGS sequence"/>
</dbReference>
<dbReference type="EMBL" id="BAABJQ010000001">
    <property type="protein sequence ID" value="GAA5177784.1"/>
    <property type="molecule type" value="Genomic_DNA"/>
</dbReference>
<reference evidence="3" key="1">
    <citation type="journal article" date="2019" name="Int. J. Syst. Evol. Microbiol.">
        <title>The Global Catalogue of Microorganisms (GCM) 10K type strain sequencing project: providing services to taxonomists for standard genome sequencing and annotation.</title>
        <authorList>
            <consortium name="The Broad Institute Genomics Platform"/>
            <consortium name="The Broad Institute Genome Sequencing Center for Infectious Disease"/>
            <person name="Wu L."/>
            <person name="Ma J."/>
        </authorList>
    </citation>
    <scope>NUCLEOTIDE SEQUENCE [LARGE SCALE GENOMIC DNA]</scope>
    <source>
        <strain evidence="3">JCM 18304</strain>
    </source>
</reference>
<gene>
    <name evidence="2" type="ORF">GCM10023322_03330</name>
</gene>
<name>A0ABP9RIX9_9ACTN</name>
<dbReference type="PANTHER" id="PTHR42110:SF1">
    <property type="entry name" value="L-ASPARAGINASE, PUTATIVE (AFU_ORTHOLOGUE AFUA_3G11890)-RELATED"/>
    <property type="match status" value="1"/>
</dbReference>
<dbReference type="PANTHER" id="PTHR42110">
    <property type="entry name" value="L-ASPARAGINASE, PUTATIVE (AFU_ORTHOLOGUE AFUA_3G11890)-RELATED"/>
    <property type="match status" value="1"/>
</dbReference>
<dbReference type="InterPro" id="IPR010349">
    <property type="entry name" value="Asparaginase_II"/>
</dbReference>
<protein>
    <submittedName>
        <fullName evidence="2">Asparaginase</fullName>
    </submittedName>
</protein>
<evidence type="ECO:0000313" key="3">
    <source>
        <dbReference type="Proteomes" id="UP001501570"/>
    </source>
</evidence>
<comment type="caution">
    <text evidence="2">The sequence shown here is derived from an EMBL/GenBank/DDBJ whole genome shotgun (WGS) entry which is preliminary data.</text>
</comment>
<dbReference type="Pfam" id="PF06089">
    <property type="entry name" value="Asparaginase_II"/>
    <property type="match status" value="1"/>
</dbReference>